<keyword evidence="9" id="KW-0460">Magnesium</keyword>
<dbReference type="SUPFAM" id="SSF52540">
    <property type="entry name" value="P-loop containing nucleoside triphosphate hydrolases"/>
    <property type="match status" value="1"/>
</dbReference>
<keyword evidence="6" id="KW-0479">Metal-binding</keyword>
<evidence type="ECO:0000256" key="2">
    <source>
        <dbReference type="ARBA" id="ARBA00007599"/>
    </source>
</evidence>
<evidence type="ECO:0000256" key="8">
    <source>
        <dbReference type="ARBA" id="ARBA00022840"/>
    </source>
</evidence>
<dbReference type="PANTHER" id="PTHR33540">
    <property type="entry name" value="TRNA THREONYLCARBAMOYLADENOSINE BIOSYNTHESIS PROTEIN TSAE"/>
    <property type="match status" value="1"/>
</dbReference>
<gene>
    <name evidence="11" type="ORF">CDEE_0871</name>
</gene>
<comment type="similarity">
    <text evidence="2">Belongs to the TsaE family.</text>
</comment>
<evidence type="ECO:0000256" key="5">
    <source>
        <dbReference type="ARBA" id="ARBA00022694"/>
    </source>
</evidence>
<dbReference type="GO" id="GO:0002949">
    <property type="term" value="P:tRNA threonylcarbamoyladenosine modification"/>
    <property type="evidence" value="ECO:0007669"/>
    <property type="project" value="InterPro"/>
</dbReference>
<accession>M1M6X7</accession>
<dbReference type="Gene3D" id="3.40.50.300">
    <property type="entry name" value="P-loop containing nucleotide triphosphate hydrolases"/>
    <property type="match status" value="1"/>
</dbReference>
<proteinExistence type="inferred from homology"/>
<organism evidence="11 12">
    <name type="scientific">Candidatus Kinetoplastidibacterium crithidiae TCC036E</name>
    <dbReference type="NCBI Taxonomy" id="1208918"/>
    <lineage>
        <taxon>Bacteria</taxon>
        <taxon>Pseudomonadati</taxon>
        <taxon>Pseudomonadota</taxon>
        <taxon>Betaproteobacteria</taxon>
        <taxon>Candidatus Kinetoplastidibacterium</taxon>
    </lineage>
</organism>
<keyword evidence="4" id="KW-0963">Cytoplasm</keyword>
<evidence type="ECO:0000256" key="10">
    <source>
        <dbReference type="ARBA" id="ARBA00032441"/>
    </source>
</evidence>
<evidence type="ECO:0000256" key="9">
    <source>
        <dbReference type="ARBA" id="ARBA00022842"/>
    </source>
</evidence>
<dbReference type="HOGENOM" id="CLU_087829_2_0_4"/>
<evidence type="ECO:0000313" key="11">
    <source>
        <dbReference type="EMBL" id="AGF47835.1"/>
    </source>
</evidence>
<dbReference type="InterPro" id="IPR003442">
    <property type="entry name" value="T6A_TsaE"/>
</dbReference>
<dbReference type="eggNOG" id="COG0802">
    <property type="taxonomic scope" value="Bacteria"/>
</dbReference>
<dbReference type="PANTHER" id="PTHR33540:SF2">
    <property type="entry name" value="TRNA THREONYLCARBAMOYLADENOSINE BIOSYNTHESIS PROTEIN TSAE"/>
    <property type="match status" value="1"/>
</dbReference>
<dbReference type="RefSeq" id="WP_015238323.1">
    <property type="nucleotide sequence ID" value="NC_020283.1"/>
</dbReference>
<evidence type="ECO:0000256" key="4">
    <source>
        <dbReference type="ARBA" id="ARBA00022490"/>
    </source>
</evidence>
<keyword evidence="12" id="KW-1185">Reference proteome</keyword>
<keyword evidence="5" id="KW-0819">tRNA processing</keyword>
<protein>
    <recommendedName>
        <fullName evidence="3">tRNA threonylcarbamoyladenosine biosynthesis protein TsaE</fullName>
    </recommendedName>
    <alternativeName>
        <fullName evidence="10">t(6)A37 threonylcarbamoyladenosine biosynthesis protein TsaE</fullName>
    </alternativeName>
</protein>
<name>M1M6X7_9PROT</name>
<evidence type="ECO:0000256" key="6">
    <source>
        <dbReference type="ARBA" id="ARBA00022723"/>
    </source>
</evidence>
<dbReference type="GO" id="GO:0046872">
    <property type="term" value="F:metal ion binding"/>
    <property type="evidence" value="ECO:0007669"/>
    <property type="project" value="UniProtKB-KW"/>
</dbReference>
<dbReference type="KEGG" id="kct:CDEE_0871"/>
<dbReference type="NCBIfam" id="TIGR00150">
    <property type="entry name" value="T6A_YjeE"/>
    <property type="match status" value="1"/>
</dbReference>
<sequence>MNTSNNIDLFLPKPNNTDYFANTLGTTILIKNKKPIRIYLTGEIGTGKTTFARSFLKTIGVIDKIKSPSYSILEQYNIDNLNIYHFDFYRLNHHMEFLDLGFKDLLYEKAIFLIEWPEKTKEFLPTPDIEISFQCYKEGRIAKVLARTIQGIEWMKIMETKNINLQYLL</sequence>
<dbReference type="InterPro" id="IPR027417">
    <property type="entry name" value="P-loop_NTPase"/>
</dbReference>
<evidence type="ECO:0000256" key="1">
    <source>
        <dbReference type="ARBA" id="ARBA00004496"/>
    </source>
</evidence>
<evidence type="ECO:0000313" key="12">
    <source>
        <dbReference type="Proteomes" id="UP000011686"/>
    </source>
</evidence>
<evidence type="ECO:0000256" key="7">
    <source>
        <dbReference type="ARBA" id="ARBA00022741"/>
    </source>
</evidence>
<dbReference type="AlphaFoldDB" id="M1M6X7"/>
<dbReference type="STRING" id="1208918.CDEE_0871"/>
<dbReference type="GO" id="GO:0005524">
    <property type="term" value="F:ATP binding"/>
    <property type="evidence" value="ECO:0007669"/>
    <property type="project" value="UniProtKB-KW"/>
</dbReference>
<dbReference type="Pfam" id="PF02367">
    <property type="entry name" value="TsaE"/>
    <property type="match status" value="1"/>
</dbReference>
<keyword evidence="8" id="KW-0067">ATP-binding</keyword>
<reference evidence="11 12" key="1">
    <citation type="journal article" date="2013" name="Genome Biol. Evol.">
        <title>Genome evolution and phylogenomic analysis of candidatus kinetoplastibacterium, the betaproteobacterial endosymbionts of strigomonas and angomonas.</title>
        <authorList>
            <person name="Alves J.M."/>
            <person name="Serrano M.G."/>
            <person name="Maia da Silva F."/>
            <person name="Voegtly L.J."/>
            <person name="Matveyev A.V."/>
            <person name="Teixeira M.M."/>
            <person name="Camargo E.P."/>
            <person name="Buck G.A."/>
        </authorList>
    </citation>
    <scope>NUCLEOTIDE SEQUENCE [LARGE SCALE GENOMIC DNA]</scope>
    <source>
        <strain evidence="11 12">TCC036E</strain>
    </source>
</reference>
<dbReference type="EMBL" id="CP003804">
    <property type="protein sequence ID" value="AGF47835.1"/>
    <property type="molecule type" value="Genomic_DNA"/>
</dbReference>
<dbReference type="Proteomes" id="UP000011686">
    <property type="component" value="Chromosome"/>
</dbReference>
<comment type="subcellular location">
    <subcellularLocation>
        <location evidence="1">Cytoplasm</location>
    </subcellularLocation>
</comment>
<evidence type="ECO:0000256" key="3">
    <source>
        <dbReference type="ARBA" id="ARBA00019010"/>
    </source>
</evidence>
<keyword evidence="7" id="KW-0547">Nucleotide-binding</keyword>
<dbReference type="GO" id="GO:0005737">
    <property type="term" value="C:cytoplasm"/>
    <property type="evidence" value="ECO:0007669"/>
    <property type="project" value="UniProtKB-SubCell"/>
</dbReference>
<dbReference type="PATRIC" id="fig|1208918.3.peg.535"/>